<protein>
    <recommendedName>
        <fullName evidence="1">UPF0229 protein NCTC9617_01324</fullName>
    </recommendedName>
</protein>
<dbReference type="PANTHER" id="PTHR30510:SF2">
    <property type="entry name" value="UPF0229 PROTEIN YEAH"/>
    <property type="match status" value="1"/>
</dbReference>
<dbReference type="Proteomes" id="UP000255167">
    <property type="component" value="Unassembled WGS sequence"/>
</dbReference>
<evidence type="ECO:0000313" key="3">
    <source>
        <dbReference type="EMBL" id="STW39794.1"/>
    </source>
</evidence>
<dbReference type="PANTHER" id="PTHR30510">
    <property type="entry name" value="UPF0229 PROTEIN YEAH"/>
    <property type="match status" value="1"/>
</dbReference>
<comment type="similarity">
    <text evidence="1">Belongs to the UPF0229 family.</text>
</comment>
<dbReference type="NCBIfam" id="NF003707">
    <property type="entry name" value="PRK05325.1-2"/>
    <property type="match status" value="1"/>
</dbReference>
<evidence type="ECO:0000256" key="2">
    <source>
        <dbReference type="SAM" id="MobiDB-lite"/>
    </source>
</evidence>
<reference evidence="3 4" key="1">
    <citation type="submission" date="2018-06" db="EMBL/GenBank/DDBJ databases">
        <authorList>
            <consortium name="Pathogen Informatics"/>
            <person name="Doyle S."/>
        </authorList>
    </citation>
    <scope>NUCLEOTIDE SEQUENCE [LARGE SCALE GENOMIC DNA]</scope>
    <source>
        <strain evidence="3 4">NCTC9617</strain>
    </source>
</reference>
<dbReference type="EMBL" id="UGNC01000004">
    <property type="protein sequence ID" value="STW39794.1"/>
    <property type="molecule type" value="Genomic_DNA"/>
</dbReference>
<accession>A0A378F770</accession>
<feature type="region of interest" description="Disordered" evidence="2">
    <location>
        <begin position="72"/>
        <end position="109"/>
    </location>
</feature>
<dbReference type="NCBIfam" id="NF003708">
    <property type="entry name" value="PRK05325.1-3"/>
    <property type="match status" value="1"/>
</dbReference>
<feature type="compositionally biased region" description="Basic and acidic residues" evidence="2">
    <location>
        <begin position="77"/>
        <end position="90"/>
    </location>
</feature>
<dbReference type="AlphaFoldDB" id="A0A378F770"/>
<sequence>MTWFIDRRLNGKNKSAVNRQRFLRRYKAQIKQSISEAINKRSVTDIESGESVSIPTDDINEPMFHQGRGGLRNRVHPGNDHFVQNDRIERPQGGGGGGGSGQGQASADGEGKDEFVFQISKDEYLDLLFEDLALPNLKKNQHRQLNEFKTHRAGFTSNGVPANISVVRSLQNSLARRTAMTAGKRRELRALEEDLEAISRSEPVQLLEEERLRKEIAELRAKIERVPFIDTFDLRYKNYEKRPEPSSQAVMFCLMDVSGSMDQATKDMAKRFYILLYLFLSRTYKNVDVVYIRHHTQAKEVDEHEFFYSQETGGTIVSSALKLMDEVVQARYDPAQWNIYAAQASDGDNWADDSPLCHELLAKKILPVVRYYSYIEITRRAHQTLWREYEHLQATFDNFAMQHIRDQEDIYPVFRELFHKQSSKNEAQLNKISQLA</sequence>
<evidence type="ECO:0000256" key="1">
    <source>
        <dbReference type="HAMAP-Rule" id="MF_01232"/>
    </source>
</evidence>
<evidence type="ECO:0000313" key="4">
    <source>
        <dbReference type="Proteomes" id="UP000255167"/>
    </source>
</evidence>
<dbReference type="InterPro" id="IPR006698">
    <property type="entry name" value="UPF0229"/>
</dbReference>
<proteinExistence type="inferred from homology"/>
<feature type="compositionally biased region" description="Gly residues" evidence="2">
    <location>
        <begin position="92"/>
        <end position="102"/>
    </location>
</feature>
<organism evidence="3 4">
    <name type="scientific">Klebsiella pneumoniae</name>
    <dbReference type="NCBI Taxonomy" id="573"/>
    <lineage>
        <taxon>Bacteria</taxon>
        <taxon>Pseudomonadati</taxon>
        <taxon>Pseudomonadota</taxon>
        <taxon>Gammaproteobacteria</taxon>
        <taxon>Enterobacterales</taxon>
        <taxon>Enterobacteriaceae</taxon>
        <taxon>Klebsiella/Raoultella group</taxon>
        <taxon>Klebsiella</taxon>
        <taxon>Klebsiella pneumoniae complex</taxon>
    </lineage>
</organism>
<gene>
    <name evidence="3" type="ORF">NCTC9617_01324</name>
</gene>
<name>A0A378F770_KLEPN</name>
<dbReference type="HAMAP" id="MF_01232">
    <property type="entry name" value="UPF0229"/>
    <property type="match status" value="1"/>
</dbReference>
<dbReference type="Pfam" id="PF04285">
    <property type="entry name" value="DUF444"/>
    <property type="match status" value="1"/>
</dbReference>